<dbReference type="InterPro" id="IPR046070">
    <property type="entry name" value="DUF6029"/>
</dbReference>
<protein>
    <recommendedName>
        <fullName evidence="2">TonB-dependent receptor-like beta-barrel domain-containing protein</fullName>
    </recommendedName>
</protein>
<evidence type="ECO:0000313" key="1">
    <source>
        <dbReference type="EMBL" id="SVA86058.1"/>
    </source>
</evidence>
<accession>A0A381Z9X4</accession>
<dbReference type="Pfam" id="PF19494">
    <property type="entry name" value="DUF6029"/>
    <property type="match status" value="2"/>
</dbReference>
<reference evidence="1" key="1">
    <citation type="submission" date="2018-05" db="EMBL/GenBank/DDBJ databases">
        <authorList>
            <person name="Lanie J.A."/>
            <person name="Ng W.-L."/>
            <person name="Kazmierczak K.M."/>
            <person name="Andrzejewski T.M."/>
            <person name="Davidsen T.M."/>
            <person name="Wayne K.J."/>
            <person name="Tettelin H."/>
            <person name="Glass J.I."/>
            <person name="Rusch D."/>
            <person name="Podicherti R."/>
            <person name="Tsui H.-C.T."/>
            <person name="Winkler M.E."/>
        </authorList>
    </citation>
    <scope>NUCLEOTIDE SEQUENCE</scope>
</reference>
<dbReference type="AlphaFoldDB" id="A0A381Z9X4"/>
<name>A0A381Z9X4_9ZZZZ</name>
<organism evidence="1">
    <name type="scientific">marine metagenome</name>
    <dbReference type="NCBI Taxonomy" id="408172"/>
    <lineage>
        <taxon>unclassified sequences</taxon>
        <taxon>metagenomes</taxon>
        <taxon>ecological metagenomes</taxon>
    </lineage>
</organism>
<proteinExistence type="predicted"/>
<sequence>MIVKYKMVQFIFLLVIHTFILAQISVGGDVELRFGESKNNYNFSEILLNMNITNDDLATWFQFEYSDPPELGLNMNGLRKFRVDYTSGPLELSVGDIYKIWGRGLILNQFDDQNVNLDNGYRGLSFGLIDDGYALNFISGLSNIARISTDFYKNIDPEGRKPNHSVDHSLFGGDLEFFRERLNIALSFLQSRESHPMNNPLTLEVDTLNIVHRTHGLRGGYEGTSISGYVEYANKLTLLPELNINNIYQDYFNPHNGFSLFANVNYYFSMPPFDGWSMTMEYKNYNTTKINPDERNNFVKNYDMNLIYTQPPTAIREHSSVLLARLIPQVNFSDEVGYQLSLVGPVSNLGYFTLNYQAASRTSLWEKEYSDSINAVLSSKWASDSSVTMMPYTSEVSFPYNELYIEMEGYIKNLRYQLGLARTNNITEYHALYNSGQNNIWDIQEPFTDNNGNGTWDDGEPYTDYYSIVNERLENKYQNAFTIPTILTYKLRDGWSIDLKYEFQSLQKGTSYTYSLSSDEVFTDLDGDGVWDAAEEFADLDGDGVWDDAEENWYYWWLNGWIPDDQLSNYDTNGNGVYDPGEQFTDLDDDGVWDDAEEFTDLDGDGFWDDAEEFDDLNLDDVWTVNGVYVDSNKTSFYVLDNETDQKFSEEFQNNHMITLGLGKSPYWSISLTVESSSAYEYGPQLVSITNPMEKFIGNFIDLDNKWIALDLMININENTRLDIMYGTLRGGIICSNGICRYVEPFDDGFKLSLTSVF</sequence>
<evidence type="ECO:0008006" key="2">
    <source>
        <dbReference type="Google" id="ProtNLM"/>
    </source>
</evidence>
<gene>
    <name evidence="1" type="ORF">METZ01_LOCUS138912</name>
</gene>
<dbReference type="EMBL" id="UINC01020509">
    <property type="protein sequence ID" value="SVA86058.1"/>
    <property type="molecule type" value="Genomic_DNA"/>
</dbReference>